<proteinExistence type="predicted"/>
<organism evidence="1 2">
    <name type="scientific">Oesophagostomum dentatum</name>
    <name type="common">Nodular worm</name>
    <dbReference type="NCBI Taxonomy" id="61180"/>
    <lineage>
        <taxon>Eukaryota</taxon>
        <taxon>Metazoa</taxon>
        <taxon>Ecdysozoa</taxon>
        <taxon>Nematoda</taxon>
        <taxon>Chromadorea</taxon>
        <taxon>Rhabditida</taxon>
        <taxon>Rhabditina</taxon>
        <taxon>Rhabditomorpha</taxon>
        <taxon>Strongyloidea</taxon>
        <taxon>Strongylidae</taxon>
        <taxon>Oesophagostomum</taxon>
    </lineage>
</organism>
<name>A0A0B1TH28_OESDE</name>
<reference evidence="1 2" key="1">
    <citation type="submission" date="2014-03" db="EMBL/GenBank/DDBJ databases">
        <title>Draft genome of the hookworm Oesophagostomum dentatum.</title>
        <authorList>
            <person name="Mitreva M."/>
        </authorList>
    </citation>
    <scope>NUCLEOTIDE SEQUENCE [LARGE SCALE GENOMIC DNA]</scope>
    <source>
        <strain evidence="1 2">OD-Hann</strain>
    </source>
</reference>
<gene>
    <name evidence="1" type="ORF">OESDEN_04636</name>
</gene>
<dbReference type="EMBL" id="KN549972">
    <property type="protein sequence ID" value="KHJ95421.1"/>
    <property type="molecule type" value="Genomic_DNA"/>
</dbReference>
<evidence type="ECO:0000313" key="2">
    <source>
        <dbReference type="Proteomes" id="UP000053660"/>
    </source>
</evidence>
<sequence length="287" mass="31866">MGSSLGKNTDLTEVVGDRGVAVPVPYHWKDSDVKNVLGAIRGKYKPTPKPTPLPTTRPLEILDCLFIGDLYNFGRDAEKYVVEMELINWVGHNFFALKEHTTAGLWAYGYTSFPASPDISNFTETYEEFRVVLEKMNFANVSNPITTARRNTLPLPVLYPKSKEIKRIVAVGFDNTDLSETVGKGGIAVSVPYFWKEPDVANILEAIQGRKPVPKPPTTTKLSTEAAATTYVPSTEPTYEPTPEPTFITEYSTTEKITTVVPSTATITKTELIEGFMISTYLHEIIH</sequence>
<accession>A0A0B1TH28</accession>
<evidence type="ECO:0000313" key="1">
    <source>
        <dbReference type="EMBL" id="KHJ95421.1"/>
    </source>
</evidence>
<protein>
    <submittedName>
        <fullName evidence="1">Uncharacterized protein</fullName>
    </submittedName>
</protein>
<dbReference type="Proteomes" id="UP000053660">
    <property type="component" value="Unassembled WGS sequence"/>
</dbReference>
<keyword evidence="2" id="KW-1185">Reference proteome</keyword>
<dbReference type="AlphaFoldDB" id="A0A0B1TH28"/>